<dbReference type="InterPro" id="IPR013785">
    <property type="entry name" value="Aldolase_TIM"/>
</dbReference>
<dbReference type="AlphaFoldDB" id="A0A9D5Q747"/>
<dbReference type="PROSITE" id="PS01087">
    <property type="entry name" value="RADICAL_ACTIVATING"/>
    <property type="match status" value="1"/>
</dbReference>
<dbReference type="SFLD" id="SFLDG01066">
    <property type="entry name" value="organic_radical-activating_enz"/>
    <property type="match status" value="1"/>
</dbReference>
<dbReference type="PROSITE" id="PS00198">
    <property type="entry name" value="4FE4S_FER_1"/>
    <property type="match status" value="1"/>
</dbReference>
<keyword evidence="8" id="KW-0411">Iron-sulfur</keyword>
<evidence type="ECO:0000259" key="10">
    <source>
        <dbReference type="PROSITE" id="PS51918"/>
    </source>
</evidence>
<evidence type="ECO:0000256" key="6">
    <source>
        <dbReference type="ARBA" id="ARBA00023002"/>
    </source>
</evidence>
<dbReference type="Gene3D" id="3.20.20.70">
    <property type="entry name" value="Aldolase class I"/>
    <property type="match status" value="1"/>
</dbReference>
<feature type="domain" description="Radical SAM core" evidence="10">
    <location>
        <begin position="18"/>
        <end position="299"/>
    </location>
</feature>
<evidence type="ECO:0000313" key="11">
    <source>
        <dbReference type="EMBL" id="MBD3325932.1"/>
    </source>
</evidence>
<feature type="domain" description="4Fe-4S ferredoxin-type" evidence="9">
    <location>
        <begin position="81"/>
        <end position="107"/>
    </location>
</feature>
<keyword evidence="5" id="KW-0479">Metal-binding</keyword>
<evidence type="ECO:0000256" key="8">
    <source>
        <dbReference type="ARBA" id="ARBA00023014"/>
    </source>
</evidence>
<keyword evidence="6" id="KW-0560">Oxidoreductase</keyword>
<evidence type="ECO:0000256" key="1">
    <source>
        <dbReference type="ARBA" id="ARBA00001966"/>
    </source>
</evidence>
<dbReference type="SUPFAM" id="SSF102114">
    <property type="entry name" value="Radical SAM enzymes"/>
    <property type="match status" value="1"/>
</dbReference>
<dbReference type="InterPro" id="IPR017896">
    <property type="entry name" value="4Fe4S_Fe-S-bd"/>
</dbReference>
<organism evidence="11 12">
    <name type="scientific">candidate division KSB3 bacterium</name>
    <dbReference type="NCBI Taxonomy" id="2044937"/>
    <lineage>
        <taxon>Bacteria</taxon>
        <taxon>candidate division KSB3</taxon>
    </lineage>
</organism>
<dbReference type="NCBIfam" id="TIGR02494">
    <property type="entry name" value="PFLE_PFLC"/>
    <property type="match status" value="1"/>
</dbReference>
<dbReference type="PANTHER" id="PTHR30352:SF4">
    <property type="entry name" value="PYRUVATE FORMATE-LYASE 2-ACTIVATING ENZYME"/>
    <property type="match status" value="1"/>
</dbReference>
<gene>
    <name evidence="11" type="ORF">GF339_15200</name>
</gene>
<keyword evidence="4" id="KW-0949">S-adenosyl-L-methionine</keyword>
<dbReference type="Gene3D" id="3.30.70.20">
    <property type="match status" value="1"/>
</dbReference>
<dbReference type="GO" id="GO:0016491">
    <property type="term" value="F:oxidoreductase activity"/>
    <property type="evidence" value="ECO:0007669"/>
    <property type="project" value="UniProtKB-KW"/>
</dbReference>
<evidence type="ECO:0000259" key="9">
    <source>
        <dbReference type="PROSITE" id="PS51379"/>
    </source>
</evidence>
<dbReference type="SFLD" id="SFLDG01118">
    <property type="entry name" value="activating_enzymes__group_2"/>
    <property type="match status" value="1"/>
</dbReference>
<dbReference type="InterPro" id="IPR007197">
    <property type="entry name" value="rSAM"/>
</dbReference>
<evidence type="ECO:0000256" key="7">
    <source>
        <dbReference type="ARBA" id="ARBA00023004"/>
    </source>
</evidence>
<dbReference type="EMBL" id="WJJP01000498">
    <property type="protein sequence ID" value="MBD3325932.1"/>
    <property type="molecule type" value="Genomic_DNA"/>
</dbReference>
<dbReference type="InterPro" id="IPR017900">
    <property type="entry name" value="4Fe4S_Fe_S_CS"/>
</dbReference>
<evidence type="ECO:0000313" key="12">
    <source>
        <dbReference type="Proteomes" id="UP000649604"/>
    </source>
</evidence>
<dbReference type="PROSITE" id="PS51918">
    <property type="entry name" value="RADICAL_SAM"/>
    <property type="match status" value="1"/>
</dbReference>
<dbReference type="GO" id="GO:0046872">
    <property type="term" value="F:metal ion binding"/>
    <property type="evidence" value="ECO:0007669"/>
    <property type="project" value="UniProtKB-KW"/>
</dbReference>
<dbReference type="InterPro" id="IPR034457">
    <property type="entry name" value="Organic_radical-activating"/>
</dbReference>
<evidence type="ECO:0000256" key="5">
    <source>
        <dbReference type="ARBA" id="ARBA00022723"/>
    </source>
</evidence>
<proteinExistence type="inferred from homology"/>
<dbReference type="Pfam" id="PF00037">
    <property type="entry name" value="Fer4"/>
    <property type="match status" value="1"/>
</dbReference>
<dbReference type="InterPro" id="IPR040074">
    <property type="entry name" value="BssD/PflA/YjjW"/>
</dbReference>
<name>A0A9D5Q747_9BACT</name>
<dbReference type="PIRSF" id="PIRSF000371">
    <property type="entry name" value="PFL_act_enz"/>
    <property type="match status" value="1"/>
</dbReference>
<dbReference type="SUPFAM" id="SSF54862">
    <property type="entry name" value="4Fe-4S ferredoxins"/>
    <property type="match status" value="1"/>
</dbReference>
<dbReference type="InterPro" id="IPR012839">
    <property type="entry name" value="Organic_radical_activase"/>
</dbReference>
<keyword evidence="3" id="KW-0004">4Fe-4S</keyword>
<dbReference type="InterPro" id="IPR058240">
    <property type="entry name" value="rSAM_sf"/>
</dbReference>
<dbReference type="Proteomes" id="UP000649604">
    <property type="component" value="Unassembled WGS sequence"/>
</dbReference>
<evidence type="ECO:0000256" key="2">
    <source>
        <dbReference type="ARBA" id="ARBA00009777"/>
    </source>
</evidence>
<dbReference type="InterPro" id="IPR001989">
    <property type="entry name" value="Radical_activat_CS"/>
</dbReference>
<sequence>MASHVKGCILDIQHFSIQDGPGIRTTVFLKGCPLECLWCHNPEAISFRPEIAVHEEFCVGCGRCLEVCPQGCHQIVDGVKIFKRDLCEGCGLCAQECCSEALVLKGQDYEVAEVLAEVEGDRPFYDQSGGGMTLSGGEPLAQPQFSQELLHQAQQRGIHTVVDTSGYVNWTIIERVLPYTDLFLFDVKAHDPQLHQRLTGVENAKILANLTELLTRKIPLIVRIPVISDCNDQPAEMEAIAALIRKYNPATPVNLLPYHQFAEAKYQTIGKEYRLPGLAPPAPEQLQQLGHIFERHGLAVAIKGGDKAA</sequence>
<feature type="domain" description="4Fe-4S ferredoxin-type" evidence="9">
    <location>
        <begin position="49"/>
        <end position="78"/>
    </location>
</feature>
<evidence type="ECO:0000256" key="3">
    <source>
        <dbReference type="ARBA" id="ARBA00022485"/>
    </source>
</evidence>
<comment type="cofactor">
    <cofactor evidence="1">
        <name>[4Fe-4S] cluster</name>
        <dbReference type="ChEBI" id="CHEBI:49883"/>
    </cofactor>
</comment>
<dbReference type="PANTHER" id="PTHR30352">
    <property type="entry name" value="PYRUVATE FORMATE-LYASE-ACTIVATING ENZYME"/>
    <property type="match status" value="1"/>
</dbReference>
<protein>
    <submittedName>
        <fullName evidence="11">Glycyl-radical enzyme activating protein</fullName>
    </submittedName>
</protein>
<dbReference type="Pfam" id="PF04055">
    <property type="entry name" value="Radical_SAM"/>
    <property type="match status" value="1"/>
</dbReference>
<keyword evidence="7" id="KW-0408">Iron</keyword>
<dbReference type="GO" id="GO:0051539">
    <property type="term" value="F:4 iron, 4 sulfur cluster binding"/>
    <property type="evidence" value="ECO:0007669"/>
    <property type="project" value="UniProtKB-KW"/>
</dbReference>
<dbReference type="PROSITE" id="PS51379">
    <property type="entry name" value="4FE4S_FER_2"/>
    <property type="match status" value="2"/>
</dbReference>
<comment type="caution">
    <text evidence="11">The sequence shown here is derived from an EMBL/GenBank/DDBJ whole genome shotgun (WGS) entry which is preliminary data.</text>
</comment>
<accession>A0A9D5Q747</accession>
<evidence type="ECO:0000256" key="4">
    <source>
        <dbReference type="ARBA" id="ARBA00022691"/>
    </source>
</evidence>
<comment type="similarity">
    <text evidence="2">Belongs to the organic radical-activating enzymes family.</text>
</comment>
<reference evidence="11" key="1">
    <citation type="submission" date="2019-11" db="EMBL/GenBank/DDBJ databases">
        <title>Microbial mats filling the niche in hypersaline microbial mats.</title>
        <authorList>
            <person name="Wong H.L."/>
            <person name="Macleod F.I."/>
            <person name="White R.A. III"/>
            <person name="Burns B.P."/>
        </authorList>
    </citation>
    <scope>NUCLEOTIDE SEQUENCE</scope>
    <source>
        <strain evidence="11">Rbin_158</strain>
    </source>
</reference>
<dbReference type="SFLD" id="SFLDS00029">
    <property type="entry name" value="Radical_SAM"/>
    <property type="match status" value="1"/>
</dbReference>